<name>A0ABS7Q991_9ACTN</name>
<dbReference type="InterPro" id="IPR052016">
    <property type="entry name" value="Bact_Sigma-Reg"/>
</dbReference>
<dbReference type="Proteomes" id="UP000778578">
    <property type="component" value="Unassembled WGS sequence"/>
</dbReference>
<dbReference type="Pfam" id="PF13185">
    <property type="entry name" value="GAF_2"/>
    <property type="match status" value="1"/>
</dbReference>
<dbReference type="InterPro" id="IPR003018">
    <property type="entry name" value="GAF"/>
</dbReference>
<sequence length="580" mass="61281">MSQEGSSGDEPGSSAAGTARPRERLRLLERAATQVGTTLDLFRTAAELADLAVSDFADLAVVELLDPVLRGEAPEPGPVDEPAAVRRAAVATSDGWDLGRVRGVGDARVLRFGSPYAQALTDLRPRLVRRLTPEDPWLRREPEIIRFAEEEGAQSLIAVPLTVRGVPLGVASFFRLGRARGFDEEDLAQAVGLASFGAVCLDNARRYAREKALARLVQRTLVPRRIPARVAAETAWTFLPVAAGGSWFDVVSVSGARIVCVVGEVAGHGMTAVSLMGQVSTAVSTLAAVDMAVDEILARVHDLVVTAETGRSTLSADGPRADGLGVGCVLALYDPVNGSCTVARAGGPAPTVVFPDGDTTVLDVPSGPPLGGQGAPSYPLSRFDLPDGSLLALHTASLTEPGPPLVRSLVAAGGDLHKASDSTLAEMFPEGPSEDTVLFLARTRVLGPDRTCSWTLANRPESVADARGLVSRQLTAWGLDELVPGTQLLASELVTNGVRYSTGEVELRIIMREHTLACEVTDCSNAAPTLRRAQDDDEGGRGLFLVSRLALDWGVRPTARGKTIWAEQLLPGHDKSDRDS</sequence>
<dbReference type="Pfam" id="PF13581">
    <property type="entry name" value="HATPase_c_2"/>
    <property type="match status" value="1"/>
</dbReference>
<dbReference type="Gene3D" id="3.60.40.10">
    <property type="entry name" value="PPM-type phosphatase domain"/>
    <property type="match status" value="1"/>
</dbReference>
<dbReference type="Gene3D" id="3.30.450.40">
    <property type="match status" value="1"/>
</dbReference>
<dbReference type="Pfam" id="PF07228">
    <property type="entry name" value="SpoIIE"/>
    <property type="match status" value="1"/>
</dbReference>
<gene>
    <name evidence="5" type="ORF">K7862_18925</name>
</gene>
<feature type="domain" description="GAF" evidence="3">
    <location>
        <begin position="37"/>
        <end position="211"/>
    </location>
</feature>
<dbReference type="InterPro" id="IPR029016">
    <property type="entry name" value="GAF-like_dom_sf"/>
</dbReference>
<reference evidence="5 6" key="1">
    <citation type="submission" date="2021-08" db="EMBL/GenBank/DDBJ databases">
        <title>WGS of actinomycetes from Thailand.</title>
        <authorList>
            <person name="Thawai C."/>
        </authorList>
    </citation>
    <scope>NUCLEOTIDE SEQUENCE [LARGE SCALE GENOMIC DNA]</scope>
    <source>
        <strain evidence="5 6">PLK6-54</strain>
    </source>
</reference>
<dbReference type="EMBL" id="JAINZZ010000022">
    <property type="protein sequence ID" value="MBY8879696.1"/>
    <property type="molecule type" value="Genomic_DNA"/>
</dbReference>
<feature type="region of interest" description="Disordered" evidence="2">
    <location>
        <begin position="1"/>
        <end position="21"/>
    </location>
</feature>
<evidence type="ECO:0000259" key="3">
    <source>
        <dbReference type="SMART" id="SM00065"/>
    </source>
</evidence>
<dbReference type="SMART" id="SM00331">
    <property type="entry name" value="PP2C_SIG"/>
    <property type="match status" value="1"/>
</dbReference>
<organism evidence="5 6">
    <name type="scientific">Actinacidiphila acidipaludis</name>
    <dbReference type="NCBI Taxonomy" id="2873382"/>
    <lineage>
        <taxon>Bacteria</taxon>
        <taxon>Bacillati</taxon>
        <taxon>Actinomycetota</taxon>
        <taxon>Actinomycetes</taxon>
        <taxon>Kitasatosporales</taxon>
        <taxon>Streptomycetaceae</taxon>
        <taxon>Actinacidiphila</taxon>
    </lineage>
</organism>
<evidence type="ECO:0000256" key="2">
    <source>
        <dbReference type="SAM" id="MobiDB-lite"/>
    </source>
</evidence>
<keyword evidence="1" id="KW-0378">Hydrolase</keyword>
<dbReference type="CDD" id="cd16936">
    <property type="entry name" value="HATPase_RsbW-like"/>
    <property type="match status" value="1"/>
</dbReference>
<dbReference type="InterPro" id="IPR001932">
    <property type="entry name" value="PPM-type_phosphatase-like_dom"/>
</dbReference>
<dbReference type="InterPro" id="IPR003594">
    <property type="entry name" value="HATPase_dom"/>
</dbReference>
<protein>
    <submittedName>
        <fullName evidence="5">SpoIIE family protein phosphatase</fullName>
    </submittedName>
</protein>
<comment type="caution">
    <text evidence="5">The sequence shown here is derived from an EMBL/GenBank/DDBJ whole genome shotgun (WGS) entry which is preliminary data.</text>
</comment>
<dbReference type="PANTHER" id="PTHR43156:SF2">
    <property type="entry name" value="STAGE II SPORULATION PROTEIN E"/>
    <property type="match status" value="1"/>
</dbReference>
<dbReference type="InterPro" id="IPR036457">
    <property type="entry name" value="PPM-type-like_dom_sf"/>
</dbReference>
<dbReference type="Gene3D" id="3.30.565.10">
    <property type="entry name" value="Histidine kinase-like ATPase, C-terminal domain"/>
    <property type="match status" value="1"/>
</dbReference>
<evidence type="ECO:0000256" key="1">
    <source>
        <dbReference type="ARBA" id="ARBA00022801"/>
    </source>
</evidence>
<evidence type="ECO:0000313" key="6">
    <source>
        <dbReference type="Proteomes" id="UP000778578"/>
    </source>
</evidence>
<keyword evidence="6" id="KW-1185">Reference proteome</keyword>
<dbReference type="RefSeq" id="WP_222963960.1">
    <property type="nucleotide sequence ID" value="NZ_JAINZZ010000022.1"/>
</dbReference>
<evidence type="ECO:0000259" key="4">
    <source>
        <dbReference type="SMART" id="SM00331"/>
    </source>
</evidence>
<dbReference type="InterPro" id="IPR036890">
    <property type="entry name" value="HATPase_C_sf"/>
</dbReference>
<evidence type="ECO:0000313" key="5">
    <source>
        <dbReference type="EMBL" id="MBY8879696.1"/>
    </source>
</evidence>
<feature type="domain" description="PPM-type phosphatase" evidence="4">
    <location>
        <begin position="229"/>
        <end position="442"/>
    </location>
</feature>
<accession>A0ABS7Q991</accession>
<proteinExistence type="predicted"/>
<dbReference type="SMART" id="SM00065">
    <property type="entry name" value="GAF"/>
    <property type="match status" value="1"/>
</dbReference>
<dbReference type="SUPFAM" id="SSF55781">
    <property type="entry name" value="GAF domain-like"/>
    <property type="match status" value="1"/>
</dbReference>
<dbReference type="PANTHER" id="PTHR43156">
    <property type="entry name" value="STAGE II SPORULATION PROTEIN E-RELATED"/>
    <property type="match status" value="1"/>
</dbReference>